<dbReference type="EMBL" id="UYYB01095458">
    <property type="protein sequence ID" value="VDM75527.1"/>
    <property type="molecule type" value="Genomic_DNA"/>
</dbReference>
<sequence length="82" mass="9061">MDHIYGVGCHQNQCQIAQDAMDSGPNGHVKTLWRLSHALHLQRKTVSTNADVRVLVEAAGLQLLCNRLAENKVQEDGREAAE</sequence>
<reference evidence="1 2" key="1">
    <citation type="submission" date="2018-11" db="EMBL/GenBank/DDBJ databases">
        <authorList>
            <consortium name="Pathogen Informatics"/>
        </authorList>
    </citation>
    <scope>NUCLEOTIDE SEQUENCE [LARGE SCALE GENOMIC DNA]</scope>
</reference>
<gene>
    <name evidence="1" type="ORF">SVUK_LOCUS10525</name>
</gene>
<protein>
    <submittedName>
        <fullName evidence="1">Uncharacterized protein</fullName>
    </submittedName>
</protein>
<dbReference type="Proteomes" id="UP000270094">
    <property type="component" value="Unassembled WGS sequence"/>
</dbReference>
<name>A0A3P7JHC2_STRVU</name>
<organism evidence="1 2">
    <name type="scientific">Strongylus vulgaris</name>
    <name type="common">Blood worm</name>
    <dbReference type="NCBI Taxonomy" id="40348"/>
    <lineage>
        <taxon>Eukaryota</taxon>
        <taxon>Metazoa</taxon>
        <taxon>Ecdysozoa</taxon>
        <taxon>Nematoda</taxon>
        <taxon>Chromadorea</taxon>
        <taxon>Rhabditida</taxon>
        <taxon>Rhabditina</taxon>
        <taxon>Rhabditomorpha</taxon>
        <taxon>Strongyloidea</taxon>
        <taxon>Strongylidae</taxon>
        <taxon>Strongylus</taxon>
    </lineage>
</organism>
<accession>A0A3P7JHC2</accession>
<proteinExistence type="predicted"/>
<keyword evidence="2" id="KW-1185">Reference proteome</keyword>
<dbReference type="AlphaFoldDB" id="A0A3P7JHC2"/>
<evidence type="ECO:0000313" key="1">
    <source>
        <dbReference type="EMBL" id="VDM75527.1"/>
    </source>
</evidence>
<evidence type="ECO:0000313" key="2">
    <source>
        <dbReference type="Proteomes" id="UP000270094"/>
    </source>
</evidence>